<keyword evidence="8" id="KW-1185">Reference proteome</keyword>
<dbReference type="SUPFAM" id="SSF111331">
    <property type="entry name" value="NAD kinase/diacylglycerol kinase-like"/>
    <property type="match status" value="1"/>
</dbReference>
<evidence type="ECO:0000313" key="7">
    <source>
        <dbReference type="EMBL" id="KOC68376.1"/>
    </source>
</evidence>
<dbReference type="InterPro" id="IPR016064">
    <property type="entry name" value="NAD/diacylglycerol_kinase_sf"/>
</dbReference>
<evidence type="ECO:0000313" key="8">
    <source>
        <dbReference type="Proteomes" id="UP000053825"/>
    </source>
</evidence>
<name>A0A0L7RCB3_9HYME</name>
<proteinExistence type="inferred from homology"/>
<evidence type="ECO:0000256" key="6">
    <source>
        <dbReference type="ARBA" id="ARBA00023027"/>
    </source>
</evidence>
<evidence type="ECO:0000256" key="4">
    <source>
        <dbReference type="ARBA" id="ARBA00022777"/>
    </source>
</evidence>
<sequence>GILQFLQPRKCNVYNNLGLFLRNESSFVPKRVLIVAKLSRYHFEKLREPNLNEDQLKLKLRERGSDYEAMLASHMSTKAVKSQVTEVLKKMNIEYKIINRESLDHSNFIWADLILPIGGDGTFLLASNMIFDNKKPIIGINSYPERSEGFLMLPPKYTKNISEIFEKLKAGDYNVIMRSRIRTTITGDNVWDVPFHTHEKDNQSTSYSNRFYVEKPKKEVPNNVTKERRLPWLALNEVFVAETLSARTSSLLLKFDNKDKYHFVKSSGLCVSTGTGSTSWYKSINSVSPQIVQDILSLVNQKKEFSNKDIEQICITFNNSLQYSAEDLRLCYAIRDMIVTDIWPIPTKSLRPRGFCNKLTIRSQCYDACIVLDGGIAYPFSFGTSAVLEVHPEDSLRALTLSDK</sequence>
<dbReference type="EMBL" id="KQ414617">
    <property type="protein sequence ID" value="KOC68376.1"/>
    <property type="molecule type" value="Genomic_DNA"/>
</dbReference>
<dbReference type="AlphaFoldDB" id="A0A0L7RCB3"/>
<dbReference type="Gene3D" id="2.60.200.30">
    <property type="entry name" value="Probable inorganic polyphosphate/atp-NAD kinase, domain 2"/>
    <property type="match status" value="1"/>
</dbReference>
<dbReference type="EC" id="2.7.1.23" evidence="2"/>
<dbReference type="PANTHER" id="PTHR13158">
    <property type="match status" value="1"/>
</dbReference>
<gene>
    <name evidence="7" type="ORF">WH47_03534</name>
</gene>
<evidence type="ECO:0000256" key="2">
    <source>
        <dbReference type="ARBA" id="ARBA00012120"/>
    </source>
</evidence>
<reference evidence="7 8" key="1">
    <citation type="submission" date="2015-07" db="EMBL/GenBank/DDBJ databases">
        <title>The genome of Habropoda laboriosa.</title>
        <authorList>
            <person name="Pan H."/>
            <person name="Kapheim K."/>
        </authorList>
    </citation>
    <scope>NUCLEOTIDE SEQUENCE [LARGE SCALE GENOMIC DNA]</scope>
    <source>
        <strain evidence="7">0110345459</strain>
    </source>
</reference>
<evidence type="ECO:0000256" key="5">
    <source>
        <dbReference type="ARBA" id="ARBA00022857"/>
    </source>
</evidence>
<dbReference type="InterPro" id="IPR002504">
    <property type="entry name" value="NADK"/>
</dbReference>
<dbReference type="Proteomes" id="UP000053825">
    <property type="component" value="Unassembled WGS sequence"/>
</dbReference>
<feature type="non-terminal residue" evidence="7">
    <location>
        <position position="1"/>
    </location>
</feature>
<organism evidence="7 8">
    <name type="scientific">Habropoda laboriosa</name>
    <dbReference type="NCBI Taxonomy" id="597456"/>
    <lineage>
        <taxon>Eukaryota</taxon>
        <taxon>Metazoa</taxon>
        <taxon>Ecdysozoa</taxon>
        <taxon>Arthropoda</taxon>
        <taxon>Hexapoda</taxon>
        <taxon>Insecta</taxon>
        <taxon>Pterygota</taxon>
        <taxon>Neoptera</taxon>
        <taxon>Endopterygota</taxon>
        <taxon>Hymenoptera</taxon>
        <taxon>Apocrita</taxon>
        <taxon>Aculeata</taxon>
        <taxon>Apoidea</taxon>
        <taxon>Anthophila</taxon>
        <taxon>Apidae</taxon>
        <taxon>Habropoda</taxon>
    </lineage>
</organism>
<accession>A0A0L7RCB3</accession>
<comment type="similarity">
    <text evidence="1">Belongs to the NAD kinase family.</text>
</comment>
<dbReference type="Pfam" id="PF01513">
    <property type="entry name" value="NAD_kinase"/>
    <property type="match status" value="1"/>
</dbReference>
<dbReference type="InterPro" id="IPR017438">
    <property type="entry name" value="ATP-NAD_kinase_N"/>
</dbReference>
<dbReference type="STRING" id="597456.A0A0L7RCB3"/>
<dbReference type="GO" id="GO:0006741">
    <property type="term" value="P:NADP+ biosynthetic process"/>
    <property type="evidence" value="ECO:0007669"/>
    <property type="project" value="InterPro"/>
</dbReference>
<dbReference type="InterPro" id="IPR017437">
    <property type="entry name" value="ATP-NAD_kinase_PpnK-typ_C"/>
</dbReference>
<evidence type="ECO:0000256" key="1">
    <source>
        <dbReference type="ARBA" id="ARBA00010995"/>
    </source>
</evidence>
<keyword evidence="3" id="KW-0808">Transferase</keyword>
<keyword evidence="6" id="KW-0520">NAD</keyword>
<evidence type="ECO:0000256" key="3">
    <source>
        <dbReference type="ARBA" id="ARBA00022679"/>
    </source>
</evidence>
<dbReference type="GO" id="GO:0019674">
    <property type="term" value="P:NAD+ metabolic process"/>
    <property type="evidence" value="ECO:0007669"/>
    <property type="project" value="InterPro"/>
</dbReference>
<keyword evidence="5" id="KW-0521">NADP</keyword>
<keyword evidence="4 7" id="KW-0418">Kinase</keyword>
<dbReference type="Gene3D" id="3.40.50.10330">
    <property type="entry name" value="Probable inorganic polyphosphate/atp-NAD kinase, domain 1"/>
    <property type="match status" value="1"/>
</dbReference>
<protein>
    <recommendedName>
        <fullName evidence="2">NAD(+) kinase</fullName>
        <ecNumber evidence="2">2.7.1.23</ecNumber>
    </recommendedName>
</protein>
<dbReference type="OrthoDB" id="185618at2759"/>
<dbReference type="PANTHER" id="PTHR13158:SF5">
    <property type="entry name" value="NAD KINASE 2, MITOCHONDRIAL"/>
    <property type="match status" value="1"/>
</dbReference>
<dbReference type="GO" id="GO:0003951">
    <property type="term" value="F:NAD+ kinase activity"/>
    <property type="evidence" value="ECO:0007669"/>
    <property type="project" value="UniProtKB-EC"/>
</dbReference>
<dbReference type="GO" id="GO:0005739">
    <property type="term" value="C:mitochondrion"/>
    <property type="evidence" value="ECO:0007669"/>
    <property type="project" value="TreeGrafter"/>
</dbReference>